<dbReference type="Proteomes" id="UP000648187">
    <property type="component" value="Unassembled WGS sequence"/>
</dbReference>
<keyword evidence="4" id="KW-0732">Signal</keyword>
<comment type="subcellular location">
    <subcellularLocation>
        <location evidence="1">Secreted</location>
    </subcellularLocation>
</comment>
<dbReference type="Pfam" id="PF01395">
    <property type="entry name" value="PBP_GOBP"/>
    <property type="match status" value="1"/>
</dbReference>
<evidence type="ECO:0000256" key="1">
    <source>
        <dbReference type="ARBA" id="ARBA00004613"/>
    </source>
</evidence>
<dbReference type="GO" id="GO:0007608">
    <property type="term" value="P:sensory perception of smell"/>
    <property type="evidence" value="ECO:0007669"/>
    <property type="project" value="TreeGrafter"/>
</dbReference>
<organism evidence="5 6">
    <name type="scientific">Spodoptera exigua</name>
    <name type="common">Beet armyworm</name>
    <name type="synonym">Noctua fulgens</name>
    <dbReference type="NCBI Taxonomy" id="7107"/>
    <lineage>
        <taxon>Eukaryota</taxon>
        <taxon>Metazoa</taxon>
        <taxon>Ecdysozoa</taxon>
        <taxon>Arthropoda</taxon>
        <taxon>Hexapoda</taxon>
        <taxon>Insecta</taxon>
        <taxon>Pterygota</taxon>
        <taxon>Neoptera</taxon>
        <taxon>Endopterygota</taxon>
        <taxon>Lepidoptera</taxon>
        <taxon>Glossata</taxon>
        <taxon>Ditrysia</taxon>
        <taxon>Noctuoidea</taxon>
        <taxon>Noctuidae</taxon>
        <taxon>Amphipyrinae</taxon>
        <taxon>Spodoptera</taxon>
    </lineage>
</organism>
<dbReference type="InterPro" id="IPR006170">
    <property type="entry name" value="PBP/GOBP"/>
</dbReference>
<evidence type="ECO:0000256" key="3">
    <source>
        <dbReference type="ARBA" id="ARBA00022525"/>
    </source>
</evidence>
<dbReference type="GO" id="GO:0042048">
    <property type="term" value="P:olfactory behavior"/>
    <property type="evidence" value="ECO:0007669"/>
    <property type="project" value="TreeGrafter"/>
</dbReference>
<dbReference type="InterPro" id="IPR036728">
    <property type="entry name" value="PBP_GOBP_sf"/>
</dbReference>
<evidence type="ECO:0000256" key="4">
    <source>
        <dbReference type="SAM" id="SignalP"/>
    </source>
</evidence>
<accession>A0A835GVS3</accession>
<dbReference type="Gene3D" id="1.10.238.20">
    <property type="entry name" value="Pheromone/general odorant binding protein domain"/>
    <property type="match status" value="1"/>
</dbReference>
<feature type="chain" id="PRO_5032565655" evidence="4">
    <location>
        <begin position="25"/>
        <end position="145"/>
    </location>
</feature>
<keyword evidence="3" id="KW-0964">Secreted</keyword>
<gene>
    <name evidence="5" type="ORF">HW555_000646</name>
</gene>
<dbReference type="SMART" id="SM00708">
    <property type="entry name" value="PhBP"/>
    <property type="match status" value="1"/>
</dbReference>
<name>A0A835GVS3_SPOEX</name>
<proteinExistence type="inferred from homology"/>
<dbReference type="AlphaFoldDB" id="A0A835GVS3"/>
<keyword evidence="6" id="KW-1185">Reference proteome</keyword>
<feature type="signal peptide" evidence="4">
    <location>
        <begin position="1"/>
        <end position="24"/>
    </location>
</feature>
<dbReference type="FunFam" id="1.10.238.20:FF:000001">
    <property type="entry name" value="General odorant-binding protein lush"/>
    <property type="match status" value="1"/>
</dbReference>
<dbReference type="EMBL" id="JACKWZ010000004">
    <property type="protein sequence ID" value="KAF9424253.1"/>
    <property type="molecule type" value="Genomic_DNA"/>
</dbReference>
<dbReference type="PANTHER" id="PTHR21364">
    <property type="entry name" value="GENERAL ODORANT-BINDING PROTEIN 19A"/>
    <property type="match status" value="1"/>
</dbReference>
<dbReference type="GO" id="GO:0005549">
    <property type="term" value="F:odorant binding"/>
    <property type="evidence" value="ECO:0007669"/>
    <property type="project" value="InterPro"/>
</dbReference>
<dbReference type="GO" id="GO:0035275">
    <property type="term" value="F:dibutyl phthalate binding"/>
    <property type="evidence" value="ECO:0007669"/>
    <property type="project" value="TreeGrafter"/>
</dbReference>
<sequence>MQKLINMLLTKIIKFLILVATCEAMTMKQIRNTGKMMRKTCQPKNNVEDEKIDPIAEGVFIDEKEVKCYMACIMKMANTIKNGKLNYDAAIKQADLLLPDDIKEPAKEAITACKKVADAHKDICDASFHITKCIYNHNPGIFYFP</sequence>
<reference evidence="5" key="1">
    <citation type="submission" date="2020-08" db="EMBL/GenBank/DDBJ databases">
        <title>Spodoptera exigua strain:BAW_Kor-Di-RS1 Genome sequencing and assembly.</title>
        <authorList>
            <person name="Kim J."/>
            <person name="Nam H.Y."/>
            <person name="Kwon M."/>
            <person name="Choi J.H."/>
            <person name="Cho S.R."/>
            <person name="Kim G.-H."/>
        </authorList>
    </citation>
    <scope>NUCLEOTIDE SEQUENCE</scope>
    <source>
        <strain evidence="5">BAW_Kor-Di-RS1</strain>
        <tissue evidence="5">Whole-body</tissue>
    </source>
</reference>
<dbReference type="SUPFAM" id="SSF47565">
    <property type="entry name" value="Insect pheromone/odorant-binding proteins"/>
    <property type="match status" value="1"/>
</dbReference>
<dbReference type="CDD" id="cd23992">
    <property type="entry name" value="PBP_GOBP"/>
    <property type="match status" value="1"/>
</dbReference>
<evidence type="ECO:0000256" key="2">
    <source>
        <dbReference type="ARBA" id="ARBA00008098"/>
    </source>
</evidence>
<protein>
    <submittedName>
        <fullName evidence="5">Uncharacterized protein</fullName>
    </submittedName>
</protein>
<dbReference type="PANTHER" id="PTHR21364:SF1">
    <property type="entry name" value="GENERAL ODORANT-BINDING PROTEIN LUSH"/>
    <property type="match status" value="1"/>
</dbReference>
<comment type="similarity">
    <text evidence="2">Belongs to the PBP/GOBP family.</text>
</comment>
<dbReference type="GO" id="GO:0005576">
    <property type="term" value="C:extracellular region"/>
    <property type="evidence" value="ECO:0007669"/>
    <property type="project" value="UniProtKB-SubCell"/>
</dbReference>
<comment type="caution">
    <text evidence="5">The sequence shown here is derived from an EMBL/GenBank/DDBJ whole genome shotgun (WGS) entry which is preliminary data.</text>
</comment>
<evidence type="ECO:0000313" key="5">
    <source>
        <dbReference type="EMBL" id="KAF9424253.1"/>
    </source>
</evidence>
<evidence type="ECO:0000313" key="6">
    <source>
        <dbReference type="Proteomes" id="UP000648187"/>
    </source>
</evidence>